<dbReference type="EMBL" id="BAABGN010000004">
    <property type="protein sequence ID" value="GAA4420361.1"/>
    <property type="molecule type" value="Genomic_DNA"/>
</dbReference>
<evidence type="ECO:0000256" key="7">
    <source>
        <dbReference type="SAM" id="MobiDB-lite"/>
    </source>
</evidence>
<feature type="region of interest" description="Disordered" evidence="7">
    <location>
        <begin position="372"/>
        <end position="393"/>
    </location>
</feature>
<evidence type="ECO:0000259" key="8">
    <source>
        <dbReference type="SMART" id="SM00829"/>
    </source>
</evidence>
<keyword evidence="3 6" id="KW-0479">Metal-binding</keyword>
<dbReference type="PROSITE" id="PS00059">
    <property type="entry name" value="ADH_ZINC"/>
    <property type="match status" value="1"/>
</dbReference>
<dbReference type="InterPro" id="IPR002328">
    <property type="entry name" value="ADH_Zn_CS"/>
</dbReference>
<dbReference type="Pfam" id="PF08240">
    <property type="entry name" value="ADH_N"/>
    <property type="match status" value="1"/>
</dbReference>
<keyword evidence="5" id="KW-0560">Oxidoreductase</keyword>
<proteinExistence type="inferred from homology"/>
<organism evidence="10 11">
    <name type="scientific">Georgenia halophila</name>
    <dbReference type="NCBI Taxonomy" id="620889"/>
    <lineage>
        <taxon>Bacteria</taxon>
        <taxon>Bacillati</taxon>
        <taxon>Actinomycetota</taxon>
        <taxon>Actinomycetes</taxon>
        <taxon>Micrococcales</taxon>
        <taxon>Bogoriellaceae</taxon>
        <taxon>Georgenia</taxon>
    </lineage>
</organism>
<dbReference type="SUPFAM" id="SSF50129">
    <property type="entry name" value="GroES-like"/>
    <property type="match status" value="1"/>
</dbReference>
<keyword evidence="11" id="KW-1185">Reference proteome</keyword>
<dbReference type="InterPro" id="IPR036291">
    <property type="entry name" value="NAD(P)-bd_dom_sf"/>
</dbReference>
<comment type="cofactor">
    <cofactor evidence="1 6">
        <name>Zn(2+)</name>
        <dbReference type="ChEBI" id="CHEBI:29105"/>
    </cofactor>
</comment>
<evidence type="ECO:0000256" key="3">
    <source>
        <dbReference type="ARBA" id="ARBA00022723"/>
    </source>
</evidence>
<dbReference type="Pfam" id="PF00107">
    <property type="entry name" value="ADH_zinc_N"/>
    <property type="match status" value="1"/>
</dbReference>
<dbReference type="Proteomes" id="UP001500622">
    <property type="component" value="Unassembled WGS sequence"/>
</dbReference>
<dbReference type="CDD" id="cd08278">
    <property type="entry name" value="benzyl_alcohol_DH"/>
    <property type="match status" value="1"/>
</dbReference>
<evidence type="ECO:0000256" key="1">
    <source>
        <dbReference type="ARBA" id="ARBA00001947"/>
    </source>
</evidence>
<reference evidence="10" key="3">
    <citation type="submission" date="2023-12" db="EMBL/GenBank/DDBJ databases">
        <authorList>
            <person name="Sun Q."/>
            <person name="Inoue M."/>
        </authorList>
    </citation>
    <scope>NUCLEOTIDE SEQUENCE</scope>
    <source>
        <strain evidence="10">JCM 17810</strain>
    </source>
</reference>
<reference evidence="11" key="2">
    <citation type="journal article" date="2019" name="Int. J. Syst. Evol. Microbiol.">
        <title>The Global Catalogue of Microorganisms (GCM) 10K type strain sequencing project: providing services to taxonomists for standard genome sequencing and annotation.</title>
        <authorList>
            <consortium name="The Broad Institute Genomics Platform"/>
            <consortium name="The Broad Institute Genome Sequencing Center for Infectious Disease"/>
            <person name="Wu L."/>
            <person name="Ma J."/>
        </authorList>
    </citation>
    <scope>NUCLEOTIDE SEQUENCE [LARGE SCALE GENOMIC DNA]</scope>
    <source>
        <strain evidence="11">JCM 17810</strain>
    </source>
</reference>
<evidence type="ECO:0000256" key="2">
    <source>
        <dbReference type="ARBA" id="ARBA00008072"/>
    </source>
</evidence>
<dbReference type="Gene3D" id="3.90.180.10">
    <property type="entry name" value="Medium-chain alcohol dehydrogenases, catalytic domain"/>
    <property type="match status" value="1"/>
</dbReference>
<dbReference type="InterPro" id="IPR020843">
    <property type="entry name" value="ER"/>
</dbReference>
<evidence type="ECO:0000256" key="6">
    <source>
        <dbReference type="RuleBase" id="RU361277"/>
    </source>
</evidence>
<evidence type="ECO:0000313" key="10">
    <source>
        <dbReference type="EMBL" id="GAA4420361.1"/>
    </source>
</evidence>
<feature type="compositionally biased region" description="Low complexity" evidence="7">
    <location>
        <begin position="376"/>
        <end position="385"/>
    </location>
</feature>
<accession>A0ABP8L1K5</accession>
<dbReference type="InterPro" id="IPR011032">
    <property type="entry name" value="GroES-like_sf"/>
</dbReference>
<dbReference type="Gene3D" id="3.40.50.720">
    <property type="entry name" value="NAD(P)-binding Rossmann-like Domain"/>
    <property type="match status" value="1"/>
</dbReference>
<evidence type="ECO:0000256" key="5">
    <source>
        <dbReference type="ARBA" id="ARBA00023002"/>
    </source>
</evidence>
<feature type="domain" description="Enoyl reductase (ER)" evidence="8">
    <location>
        <begin position="12"/>
        <end position="369"/>
    </location>
</feature>
<sequence>MTKSRAAVVEERDAAFSYRDIEIDEPGPGEILVRVVATGVCHTDEITRHGDMPMPVPAVLGHEGAGVVEAVGDDVTSPAVGDRVVLGWPFCGQCEHCKDGEHRYCARLGEAVAGGFRLLGPRAGQSAYRTADGSPLHGHFFGQSSFATYSLALASSAVSVPDDIPLDIAGPLACGISTGAGAVLNTARPGCGDSVVVYGAGAVGLAAVMAATNTPATTIVAVDKHPSRLQLARELGATHVVDAAVEPDVVETVRDLCGGPADFALECTGVIAVVEQAVATVGMLGTCLLVGGAPAGASFEVDHLTTMWGKRIVGVLGGGGRSDRLVPTLFALYRQGRFPFDRLISYFDFDDVERALESSHRGEAIKPVLRVRPEEGGPAEPVPEADTGVVGIA</sequence>
<name>A0ABP8L1K5_9MICO</name>
<keyword evidence="4 6" id="KW-0862">Zinc</keyword>
<evidence type="ECO:0000313" key="9">
    <source>
        <dbReference type="EMBL" id="GAA4416813.1"/>
    </source>
</evidence>
<evidence type="ECO:0000256" key="4">
    <source>
        <dbReference type="ARBA" id="ARBA00022833"/>
    </source>
</evidence>
<dbReference type="InterPro" id="IPR013154">
    <property type="entry name" value="ADH-like_N"/>
</dbReference>
<reference evidence="10" key="1">
    <citation type="journal article" date="2014" name="Int. J. Syst. Evol. Microbiol.">
        <title>Complete genome of a new Firmicutes species belonging to the dominant human colonic microbiota ('Ruminococcus bicirculans') reveals two chromosomes and a selective capacity to utilize plant glucans.</title>
        <authorList>
            <consortium name="NISC Comparative Sequencing Program"/>
            <person name="Wegmann U."/>
            <person name="Louis P."/>
            <person name="Goesmann A."/>
            <person name="Henrissat B."/>
            <person name="Duncan S.H."/>
            <person name="Flint H.J."/>
        </authorList>
    </citation>
    <scope>NUCLEOTIDE SEQUENCE</scope>
    <source>
        <strain evidence="10">JCM 17810</strain>
    </source>
</reference>
<dbReference type="EMBL" id="BAABGN010000002">
    <property type="protein sequence ID" value="GAA4416813.1"/>
    <property type="molecule type" value="Genomic_DNA"/>
</dbReference>
<comment type="caution">
    <text evidence="10">The sequence shown here is derived from an EMBL/GenBank/DDBJ whole genome shotgun (WGS) entry which is preliminary data.</text>
</comment>
<comment type="similarity">
    <text evidence="2 6">Belongs to the zinc-containing alcohol dehydrogenase family.</text>
</comment>
<dbReference type="PANTHER" id="PTHR43350">
    <property type="entry name" value="NAD-DEPENDENT ALCOHOL DEHYDROGENASE"/>
    <property type="match status" value="1"/>
</dbReference>
<dbReference type="SUPFAM" id="SSF51735">
    <property type="entry name" value="NAD(P)-binding Rossmann-fold domains"/>
    <property type="match status" value="1"/>
</dbReference>
<evidence type="ECO:0000313" key="11">
    <source>
        <dbReference type="Proteomes" id="UP001500622"/>
    </source>
</evidence>
<gene>
    <name evidence="9" type="ORF">GCM10023169_04550</name>
    <name evidence="10" type="ORF">GCM10023169_12160</name>
</gene>
<dbReference type="RefSeq" id="WP_345214869.1">
    <property type="nucleotide sequence ID" value="NZ_BAABGN010000002.1"/>
</dbReference>
<dbReference type="SMART" id="SM00829">
    <property type="entry name" value="PKS_ER"/>
    <property type="match status" value="1"/>
</dbReference>
<protein>
    <submittedName>
        <fullName evidence="10">NAD(P)-dependent alcohol dehydrogenase</fullName>
    </submittedName>
</protein>
<dbReference type="InterPro" id="IPR013149">
    <property type="entry name" value="ADH-like_C"/>
</dbReference>
<dbReference type="PANTHER" id="PTHR43350:SF17">
    <property type="entry name" value="NAD-DEPENDENT ALCOHOL DEHYDROGENASE"/>
    <property type="match status" value="1"/>
</dbReference>